<name>A0ABQ4HZU4_9ACTN</name>
<keyword evidence="2" id="KW-1185">Reference proteome</keyword>
<evidence type="ECO:0000313" key="1">
    <source>
        <dbReference type="EMBL" id="GIJ11126.1"/>
    </source>
</evidence>
<organism evidence="1 2">
    <name type="scientific">Micromonospora andamanensis</name>
    <dbReference type="NCBI Taxonomy" id="1287068"/>
    <lineage>
        <taxon>Bacteria</taxon>
        <taxon>Bacillati</taxon>
        <taxon>Actinomycetota</taxon>
        <taxon>Actinomycetes</taxon>
        <taxon>Micromonosporales</taxon>
        <taxon>Micromonosporaceae</taxon>
        <taxon>Micromonospora</taxon>
    </lineage>
</organism>
<proteinExistence type="predicted"/>
<reference evidence="1 2" key="1">
    <citation type="submission" date="2021-01" db="EMBL/GenBank/DDBJ databases">
        <title>Whole genome shotgun sequence of Verrucosispora andamanensis NBRC 109075.</title>
        <authorList>
            <person name="Komaki H."/>
            <person name="Tamura T."/>
        </authorList>
    </citation>
    <scope>NUCLEOTIDE SEQUENCE [LARGE SCALE GENOMIC DNA]</scope>
    <source>
        <strain evidence="1 2">NBRC 109075</strain>
    </source>
</reference>
<comment type="caution">
    <text evidence="1">The sequence shown here is derived from an EMBL/GenBank/DDBJ whole genome shotgun (WGS) entry which is preliminary data.</text>
</comment>
<dbReference type="Proteomes" id="UP000647017">
    <property type="component" value="Unassembled WGS sequence"/>
</dbReference>
<dbReference type="EMBL" id="BOOZ01000027">
    <property type="protein sequence ID" value="GIJ11126.1"/>
    <property type="molecule type" value="Genomic_DNA"/>
</dbReference>
<gene>
    <name evidence="1" type="ORF">Van01_43400</name>
</gene>
<accession>A0ABQ4HZU4</accession>
<sequence>MVVPANRMPSTPAYAVWLCSPRAAILAWERFHGNGSIFSKPYRDKCPIAIATREASGRISTPAFRLGTRTGRHSPGK</sequence>
<protein>
    <submittedName>
        <fullName evidence="1">Uncharacterized protein</fullName>
    </submittedName>
</protein>
<evidence type="ECO:0000313" key="2">
    <source>
        <dbReference type="Proteomes" id="UP000647017"/>
    </source>
</evidence>